<dbReference type="GO" id="GO:0005740">
    <property type="term" value="C:mitochondrial envelope"/>
    <property type="evidence" value="ECO:0007669"/>
    <property type="project" value="InterPro"/>
</dbReference>
<evidence type="ECO:0000256" key="1">
    <source>
        <dbReference type="ARBA" id="ARBA00022723"/>
    </source>
</evidence>
<gene>
    <name evidence="5" type="primary">COX4</name>
    <name evidence="5" type="ORF">MBRA1_000518</name>
</gene>
<evidence type="ECO:0000256" key="2">
    <source>
        <dbReference type="ARBA" id="ARBA00022833"/>
    </source>
</evidence>
<accession>A0AAF0DR42</accession>
<evidence type="ECO:0000313" key="6">
    <source>
        <dbReference type="Proteomes" id="UP001216638"/>
    </source>
</evidence>
<dbReference type="Proteomes" id="UP001216638">
    <property type="component" value="Chromosome 1"/>
</dbReference>
<keyword evidence="6" id="KW-1185">Reference proteome</keyword>
<evidence type="ECO:0000256" key="3">
    <source>
        <dbReference type="PIRSR" id="PIRSR602124-2"/>
    </source>
</evidence>
<dbReference type="Pfam" id="PF01215">
    <property type="entry name" value="COX5B"/>
    <property type="match status" value="1"/>
</dbReference>
<sequence length="155" mass="17273">MSFLPSRLSLTARASLRTFSRAAQPMAARTLTTSVARFDASHPPIIQGSGAPDGSMPTDEDQSTGLERFELYGKLEGVDVFEQEPLPADRLGTVKDPIKVRSMYHEHHIGCTGFPAESHETLWLNLRLDKEHTRCPRCGSVYQLDYLGEPVNNHH</sequence>
<feature type="region of interest" description="Disordered" evidence="4">
    <location>
        <begin position="41"/>
        <end position="63"/>
    </location>
</feature>
<feature type="binding site" evidence="3">
    <location>
        <position position="135"/>
    </location>
    <ligand>
        <name>Zn(2+)</name>
        <dbReference type="ChEBI" id="CHEBI:29105"/>
    </ligand>
</feature>
<dbReference type="GO" id="GO:0006123">
    <property type="term" value="P:mitochondrial electron transport, cytochrome c to oxygen"/>
    <property type="evidence" value="ECO:0007669"/>
    <property type="project" value="InterPro"/>
</dbReference>
<proteinExistence type="predicted"/>
<dbReference type="EMBL" id="CP119951">
    <property type="protein sequence ID" value="WFC93892.1"/>
    <property type="molecule type" value="Genomic_DNA"/>
</dbReference>
<organism evidence="5 6">
    <name type="scientific">Malassezia brasiliensis</name>
    <dbReference type="NCBI Taxonomy" id="1821822"/>
    <lineage>
        <taxon>Eukaryota</taxon>
        <taxon>Fungi</taxon>
        <taxon>Dikarya</taxon>
        <taxon>Basidiomycota</taxon>
        <taxon>Ustilaginomycotina</taxon>
        <taxon>Malasseziomycetes</taxon>
        <taxon>Malasseziales</taxon>
        <taxon>Malasseziaceae</taxon>
        <taxon>Malassezia</taxon>
    </lineage>
</organism>
<keyword evidence="2 3" id="KW-0862">Zinc</keyword>
<protein>
    <submittedName>
        <fullName evidence="5">Cytochrome c oxidase subunit 4</fullName>
    </submittedName>
</protein>
<dbReference type="PANTHER" id="PTHR10122">
    <property type="entry name" value="CYTOCHROME C OXIDASE SUBUNIT 5B, MITOCHONDRIAL"/>
    <property type="match status" value="1"/>
</dbReference>
<evidence type="ECO:0000313" key="5">
    <source>
        <dbReference type="EMBL" id="WFC93892.1"/>
    </source>
</evidence>
<dbReference type="SUPFAM" id="SSF57802">
    <property type="entry name" value="Rubredoxin-like"/>
    <property type="match status" value="1"/>
</dbReference>
<dbReference type="CDD" id="cd00924">
    <property type="entry name" value="Cyt_c_Oxidase_Vb"/>
    <property type="match status" value="1"/>
</dbReference>
<dbReference type="PANTHER" id="PTHR10122:SF0">
    <property type="entry name" value="CYTOCHROME C OXIDASE SUBUNIT 5B, ISOFORM A-RELATED"/>
    <property type="match status" value="1"/>
</dbReference>
<dbReference type="Gene3D" id="2.60.11.10">
    <property type="entry name" value="Cytochrome c oxidase, subunit Vb"/>
    <property type="match status" value="1"/>
</dbReference>
<dbReference type="AlphaFoldDB" id="A0AAF0DR42"/>
<feature type="binding site" evidence="3">
    <location>
        <position position="111"/>
    </location>
    <ligand>
        <name>Zn(2+)</name>
        <dbReference type="ChEBI" id="CHEBI:29105"/>
    </ligand>
</feature>
<evidence type="ECO:0000256" key="4">
    <source>
        <dbReference type="SAM" id="MobiDB-lite"/>
    </source>
</evidence>
<dbReference type="InterPro" id="IPR002124">
    <property type="entry name" value="Cyt_c_oxidase_su5b"/>
</dbReference>
<dbReference type="GO" id="GO:0046872">
    <property type="term" value="F:metal ion binding"/>
    <property type="evidence" value="ECO:0007669"/>
    <property type="project" value="UniProtKB-KW"/>
</dbReference>
<dbReference type="InterPro" id="IPR036972">
    <property type="entry name" value="Cyt_c_oxidase_su5b_sf"/>
</dbReference>
<name>A0AAF0DR42_9BASI</name>
<dbReference type="PROSITE" id="PS51359">
    <property type="entry name" value="COX5B_2"/>
    <property type="match status" value="1"/>
</dbReference>
<feature type="binding site" evidence="3">
    <location>
        <position position="138"/>
    </location>
    <ligand>
        <name>Zn(2+)</name>
        <dbReference type="ChEBI" id="CHEBI:29105"/>
    </ligand>
</feature>
<dbReference type="GO" id="GO:0045277">
    <property type="term" value="C:respiratory chain complex IV"/>
    <property type="evidence" value="ECO:0007669"/>
    <property type="project" value="InterPro"/>
</dbReference>
<feature type="binding site" evidence="3">
    <location>
        <position position="119"/>
    </location>
    <ligand>
        <name>Zn(2+)</name>
        <dbReference type="ChEBI" id="CHEBI:29105"/>
    </ligand>
</feature>
<keyword evidence="1 3" id="KW-0479">Metal-binding</keyword>
<reference evidence="5" key="1">
    <citation type="submission" date="2023-03" db="EMBL/GenBank/DDBJ databases">
        <title>Mating type loci evolution in Malassezia.</title>
        <authorList>
            <person name="Coelho M.A."/>
        </authorList>
    </citation>
    <scope>NUCLEOTIDE SEQUENCE</scope>
    <source>
        <strain evidence="5">CBS 14135</strain>
    </source>
</reference>